<evidence type="ECO:0000313" key="1">
    <source>
        <dbReference type="EMBL" id="MBY80333.1"/>
    </source>
</evidence>
<sequence>MRVRFLSIGGASGGGNGGDGYPFFSFLRRVVVVEEGSLANPMHVRSAIRPGGERTGQKKDFILTKYTHTHMYIQDIRVTYSYLYMYTGREVEREPVSCGKVRSIRPVHFVVFEITVFIPLLLRKRPRNEFHF</sequence>
<protein>
    <submittedName>
        <fullName evidence="1">Uncharacterized protein</fullName>
    </submittedName>
</protein>
<gene>
    <name evidence="1" type="ORF">g.78608</name>
</gene>
<proteinExistence type="predicted"/>
<dbReference type="EMBL" id="GGMS01011130">
    <property type="protein sequence ID" value="MBY80333.1"/>
    <property type="molecule type" value="Transcribed_RNA"/>
</dbReference>
<accession>A0A2S2QRP0</accession>
<name>A0A2S2QRP0_9HEMI</name>
<organism evidence="1">
    <name type="scientific">Sipha flava</name>
    <name type="common">yellow sugarcane aphid</name>
    <dbReference type="NCBI Taxonomy" id="143950"/>
    <lineage>
        <taxon>Eukaryota</taxon>
        <taxon>Metazoa</taxon>
        <taxon>Ecdysozoa</taxon>
        <taxon>Arthropoda</taxon>
        <taxon>Hexapoda</taxon>
        <taxon>Insecta</taxon>
        <taxon>Pterygota</taxon>
        <taxon>Neoptera</taxon>
        <taxon>Paraneoptera</taxon>
        <taxon>Hemiptera</taxon>
        <taxon>Sternorrhyncha</taxon>
        <taxon>Aphidomorpha</taxon>
        <taxon>Aphidoidea</taxon>
        <taxon>Aphididae</taxon>
        <taxon>Sipha</taxon>
    </lineage>
</organism>
<dbReference type="AlphaFoldDB" id="A0A2S2QRP0"/>
<reference evidence="1" key="1">
    <citation type="submission" date="2018-04" db="EMBL/GenBank/DDBJ databases">
        <title>Transcriptome assembly of Sipha flava.</title>
        <authorList>
            <person name="Scully E.D."/>
            <person name="Geib S.M."/>
            <person name="Palmer N.A."/>
            <person name="Koch K."/>
            <person name="Bradshaw J."/>
            <person name="Heng-Moss T."/>
            <person name="Sarath G."/>
        </authorList>
    </citation>
    <scope>NUCLEOTIDE SEQUENCE</scope>
</reference>